<proteinExistence type="inferred from homology"/>
<feature type="binding site" evidence="15">
    <location>
        <position position="234"/>
    </location>
    <ligand>
        <name>L-serine</name>
        <dbReference type="ChEBI" id="CHEBI:33384"/>
    </ligand>
</feature>
<dbReference type="RefSeq" id="WP_071502102.1">
    <property type="nucleotide sequence ID" value="NZ_MORL01000002.1"/>
</dbReference>
<feature type="binding site" evidence="16">
    <location>
        <begin position="352"/>
        <end position="355"/>
    </location>
    <ligand>
        <name>ATP</name>
        <dbReference type="ChEBI" id="CHEBI:30616"/>
    </ligand>
</feature>
<evidence type="ECO:0000256" key="13">
    <source>
        <dbReference type="ARBA" id="ARBA00048823"/>
    </source>
</evidence>
<dbReference type="Pfam" id="PF02403">
    <property type="entry name" value="Seryl_tRNA_N"/>
    <property type="match status" value="1"/>
</dbReference>
<dbReference type="PANTHER" id="PTHR43697:SF1">
    <property type="entry name" value="SERINE--TRNA LIGASE"/>
    <property type="match status" value="1"/>
</dbReference>
<dbReference type="InterPro" id="IPR006195">
    <property type="entry name" value="aa-tRNA-synth_II"/>
</dbReference>
<dbReference type="InterPro" id="IPR010978">
    <property type="entry name" value="tRNA-bd_arm"/>
</dbReference>
<dbReference type="NCBIfam" id="TIGR00414">
    <property type="entry name" value="serS"/>
    <property type="match status" value="1"/>
</dbReference>
<evidence type="ECO:0000256" key="7">
    <source>
        <dbReference type="ARBA" id="ARBA00022741"/>
    </source>
</evidence>
<dbReference type="EMBL" id="MORL01000002">
    <property type="protein sequence ID" value="OIN60308.1"/>
    <property type="molecule type" value="Genomic_DNA"/>
</dbReference>
<keyword evidence="10" id="KW-0030">Aminoacyl-tRNA synthetase</keyword>
<keyword evidence="6 19" id="KW-0436">Ligase</keyword>
<dbReference type="Gene3D" id="3.30.930.10">
    <property type="entry name" value="Bira Bifunctional Protein, Domain 2"/>
    <property type="match status" value="1"/>
</dbReference>
<comment type="similarity">
    <text evidence="3">Belongs to the class-II aminoacyl-tRNA synthetase family. Type-1 seryl-tRNA synthetase subfamily.</text>
</comment>
<dbReference type="InterPro" id="IPR033729">
    <property type="entry name" value="SerRS_core"/>
</dbReference>
<keyword evidence="5" id="KW-0963">Cytoplasm</keyword>
<evidence type="ECO:0000313" key="19">
    <source>
        <dbReference type="EMBL" id="OIN60308.1"/>
    </source>
</evidence>
<dbReference type="OrthoDB" id="9804647at2"/>
<evidence type="ECO:0000259" key="18">
    <source>
        <dbReference type="PROSITE" id="PS50862"/>
    </source>
</evidence>
<dbReference type="Gene3D" id="1.10.287.40">
    <property type="entry name" value="Serine-tRNA synthetase, tRNA binding domain"/>
    <property type="match status" value="1"/>
</dbReference>
<evidence type="ECO:0000256" key="6">
    <source>
        <dbReference type="ARBA" id="ARBA00022598"/>
    </source>
</evidence>
<feature type="coiled-coil region" evidence="17">
    <location>
        <begin position="73"/>
        <end position="107"/>
    </location>
</feature>
<keyword evidence="20" id="KW-1185">Reference proteome</keyword>
<dbReference type="Pfam" id="PF00587">
    <property type="entry name" value="tRNA-synt_2b"/>
    <property type="match status" value="1"/>
</dbReference>
<comment type="catalytic activity">
    <reaction evidence="12">
        <text>tRNA(Sec) + L-serine + ATP = L-seryl-tRNA(Sec) + AMP + diphosphate + H(+)</text>
        <dbReference type="Rhea" id="RHEA:42580"/>
        <dbReference type="Rhea" id="RHEA-COMP:9742"/>
        <dbReference type="Rhea" id="RHEA-COMP:10128"/>
        <dbReference type="ChEBI" id="CHEBI:15378"/>
        <dbReference type="ChEBI" id="CHEBI:30616"/>
        <dbReference type="ChEBI" id="CHEBI:33019"/>
        <dbReference type="ChEBI" id="CHEBI:33384"/>
        <dbReference type="ChEBI" id="CHEBI:78442"/>
        <dbReference type="ChEBI" id="CHEBI:78533"/>
        <dbReference type="ChEBI" id="CHEBI:456215"/>
        <dbReference type="EC" id="6.1.1.11"/>
    </reaction>
</comment>
<feature type="binding site" evidence="15">
    <location>
        <position position="384"/>
    </location>
    <ligand>
        <name>L-serine</name>
        <dbReference type="ChEBI" id="CHEBI:33384"/>
    </ligand>
</feature>
<evidence type="ECO:0000256" key="12">
    <source>
        <dbReference type="ARBA" id="ARBA00047929"/>
    </source>
</evidence>
<dbReference type="GO" id="GO:0004828">
    <property type="term" value="F:serine-tRNA ligase activity"/>
    <property type="evidence" value="ECO:0007669"/>
    <property type="project" value="UniProtKB-UniRule"/>
</dbReference>
<evidence type="ECO:0000256" key="17">
    <source>
        <dbReference type="SAM" id="Coils"/>
    </source>
</evidence>
<dbReference type="InterPro" id="IPR002314">
    <property type="entry name" value="aa-tRNA-synt_IIb"/>
</dbReference>
<dbReference type="GO" id="GO:0006434">
    <property type="term" value="P:seryl-tRNA aminoacylation"/>
    <property type="evidence" value="ECO:0007669"/>
    <property type="project" value="UniProtKB-UniRule"/>
</dbReference>
<keyword evidence="7" id="KW-0547">Nucleotide-binding</keyword>
<evidence type="ECO:0000256" key="3">
    <source>
        <dbReference type="ARBA" id="ARBA00010728"/>
    </source>
</evidence>
<name>A0A1S2VR91_9BACT</name>
<dbReference type="EC" id="6.1.1.11" evidence="4 14"/>
<comment type="caution">
    <text evidence="19">The sequence shown here is derived from an EMBL/GenBank/DDBJ whole genome shotgun (WGS) entry which is preliminary data.</text>
</comment>
<organism evidence="19 20">
    <name type="scientific">Arsenicibacter rosenii</name>
    <dbReference type="NCBI Taxonomy" id="1750698"/>
    <lineage>
        <taxon>Bacteria</taxon>
        <taxon>Pseudomonadati</taxon>
        <taxon>Bacteroidota</taxon>
        <taxon>Cytophagia</taxon>
        <taxon>Cytophagales</taxon>
        <taxon>Spirosomataceae</taxon>
        <taxon>Arsenicibacter</taxon>
    </lineage>
</organism>
<dbReference type="CDD" id="cd00770">
    <property type="entry name" value="SerRS_core"/>
    <property type="match status" value="1"/>
</dbReference>
<feature type="binding site" evidence="15">
    <location>
        <position position="288"/>
    </location>
    <ligand>
        <name>L-serine</name>
        <dbReference type="ChEBI" id="CHEBI:33384"/>
    </ligand>
</feature>
<protein>
    <recommendedName>
        <fullName evidence="11 14">Serine--tRNA ligase</fullName>
        <ecNumber evidence="4 14">6.1.1.11</ecNumber>
    </recommendedName>
</protein>
<reference evidence="19 20" key="1">
    <citation type="submission" date="2016-10" db="EMBL/GenBank/DDBJ databases">
        <title>Arsenicibacter rosenii gen. nov., sp. nov., an efficient arsenic-methylating bacterium isolated from an arsenic-contaminated paddy soil.</title>
        <authorList>
            <person name="Huang K."/>
        </authorList>
    </citation>
    <scope>NUCLEOTIDE SEQUENCE [LARGE SCALE GENOMIC DNA]</scope>
    <source>
        <strain evidence="19 20">SM-1</strain>
    </source>
</reference>
<evidence type="ECO:0000313" key="20">
    <source>
        <dbReference type="Proteomes" id="UP000181790"/>
    </source>
</evidence>
<feature type="binding site" evidence="15">
    <location>
        <position position="265"/>
    </location>
    <ligand>
        <name>L-serine</name>
        <dbReference type="ChEBI" id="CHEBI:33384"/>
    </ligand>
</feature>
<evidence type="ECO:0000256" key="14">
    <source>
        <dbReference type="NCBIfam" id="TIGR00414"/>
    </source>
</evidence>
<keyword evidence="9" id="KW-0648">Protein biosynthesis</keyword>
<dbReference type="InterPro" id="IPR002317">
    <property type="entry name" value="Ser-tRNA-ligase_type_1"/>
</dbReference>
<evidence type="ECO:0000256" key="2">
    <source>
        <dbReference type="ARBA" id="ARBA00005045"/>
    </source>
</evidence>
<evidence type="ECO:0000256" key="8">
    <source>
        <dbReference type="ARBA" id="ARBA00022840"/>
    </source>
</evidence>
<dbReference type="AlphaFoldDB" id="A0A1S2VR91"/>
<keyword evidence="17" id="KW-0175">Coiled coil</keyword>
<feature type="domain" description="Aminoacyl-transfer RNA synthetases class-II family profile" evidence="18">
    <location>
        <begin position="176"/>
        <end position="415"/>
    </location>
</feature>
<keyword evidence="8 16" id="KW-0067">ATP-binding</keyword>
<dbReference type="PANTHER" id="PTHR43697">
    <property type="entry name" value="SERYL-TRNA SYNTHETASE"/>
    <property type="match status" value="1"/>
</dbReference>
<gene>
    <name evidence="19" type="ORF">BLX24_05620</name>
</gene>
<comment type="subcellular location">
    <subcellularLocation>
        <location evidence="1">Cytoplasm</location>
    </subcellularLocation>
</comment>
<evidence type="ECO:0000256" key="15">
    <source>
        <dbReference type="PIRSR" id="PIRSR001529-1"/>
    </source>
</evidence>
<dbReference type="GO" id="GO:0005737">
    <property type="term" value="C:cytoplasm"/>
    <property type="evidence" value="ECO:0007669"/>
    <property type="project" value="UniProtKB-SubCell"/>
</dbReference>
<dbReference type="PRINTS" id="PR00981">
    <property type="entry name" value="TRNASYNTHSER"/>
</dbReference>
<dbReference type="InterPro" id="IPR042103">
    <property type="entry name" value="SerRS_1_N_sf"/>
</dbReference>
<evidence type="ECO:0000256" key="11">
    <source>
        <dbReference type="ARBA" id="ARBA00039158"/>
    </source>
</evidence>
<comment type="catalytic activity">
    <reaction evidence="13">
        <text>tRNA(Ser) + L-serine + ATP = L-seryl-tRNA(Ser) + AMP + diphosphate + H(+)</text>
        <dbReference type="Rhea" id="RHEA:12292"/>
        <dbReference type="Rhea" id="RHEA-COMP:9669"/>
        <dbReference type="Rhea" id="RHEA-COMP:9703"/>
        <dbReference type="ChEBI" id="CHEBI:15378"/>
        <dbReference type="ChEBI" id="CHEBI:30616"/>
        <dbReference type="ChEBI" id="CHEBI:33019"/>
        <dbReference type="ChEBI" id="CHEBI:33384"/>
        <dbReference type="ChEBI" id="CHEBI:78442"/>
        <dbReference type="ChEBI" id="CHEBI:78533"/>
        <dbReference type="ChEBI" id="CHEBI:456215"/>
        <dbReference type="EC" id="6.1.1.11"/>
    </reaction>
</comment>
<evidence type="ECO:0000256" key="1">
    <source>
        <dbReference type="ARBA" id="ARBA00004496"/>
    </source>
</evidence>
<evidence type="ECO:0000256" key="4">
    <source>
        <dbReference type="ARBA" id="ARBA00012840"/>
    </source>
</evidence>
<feature type="binding site" evidence="16">
    <location>
        <begin position="265"/>
        <end position="267"/>
    </location>
    <ligand>
        <name>ATP</name>
        <dbReference type="ChEBI" id="CHEBI:30616"/>
    </ligand>
</feature>
<comment type="pathway">
    <text evidence="2">Aminoacyl-tRNA biosynthesis; selenocysteinyl-tRNA(Sec) biosynthesis; L-seryl-tRNA(Sec) from L-serine and tRNA(Sec): step 1/1.</text>
</comment>
<dbReference type="SUPFAM" id="SSF46589">
    <property type="entry name" value="tRNA-binding arm"/>
    <property type="match status" value="1"/>
</dbReference>
<dbReference type="SUPFAM" id="SSF55681">
    <property type="entry name" value="Class II aaRS and biotin synthetases"/>
    <property type="match status" value="1"/>
</dbReference>
<dbReference type="InterPro" id="IPR015866">
    <property type="entry name" value="Ser-tRNA-synth_1_N"/>
</dbReference>
<dbReference type="GO" id="GO:0005524">
    <property type="term" value="F:ATP binding"/>
    <property type="evidence" value="ECO:0007669"/>
    <property type="project" value="UniProtKB-KW"/>
</dbReference>
<sequence>MLQLPFIRENKELTLAGLKKKRVANAGEAVEQVLTLDQQRRDTQKELDDVLAQSNAKAKEIGALMKSGQKEAADAAKAETAELKSRSKELEESLKALEQQVMDVLVTLPNLPHSSVPEGRSAEDNEVVLENGEKPVLGDDALPHWDLIKKYNIIDFELGIKITGAGFPVYKGKGARIQRALINFFLDKALEAGYLEVQPPILINKDSGFGTGQLPDKEGQMYFAAADELYLIPTAEVPITNLYRDVIVSEDQLPVKNVGYTPCFRREAGSWGAHVRGLNRLHQFDKVEIVQIRKPEESYQALEEMSLYVQGLLQELELPYRVLRLCGGDMGFTSALTYDMEVWSAAQQRWLEVSSVSNFETYQANRLKLRYKVEGKTQLLHTLNGSALALPRILASILENNQTPEGIRIPKVLVPYCGFEVIN</sequence>
<dbReference type="PIRSF" id="PIRSF001529">
    <property type="entry name" value="Ser-tRNA-synth_IIa"/>
    <property type="match status" value="1"/>
</dbReference>
<dbReference type="PROSITE" id="PS50862">
    <property type="entry name" value="AA_TRNA_LIGASE_II"/>
    <property type="match status" value="1"/>
</dbReference>
<evidence type="ECO:0000256" key="10">
    <source>
        <dbReference type="ARBA" id="ARBA00023146"/>
    </source>
</evidence>
<evidence type="ECO:0000256" key="16">
    <source>
        <dbReference type="PIRSR" id="PIRSR001529-2"/>
    </source>
</evidence>
<dbReference type="InterPro" id="IPR045864">
    <property type="entry name" value="aa-tRNA-synth_II/BPL/LPL"/>
</dbReference>
<evidence type="ECO:0000256" key="5">
    <source>
        <dbReference type="ARBA" id="ARBA00022490"/>
    </source>
</evidence>
<evidence type="ECO:0000256" key="9">
    <source>
        <dbReference type="ARBA" id="ARBA00022917"/>
    </source>
</evidence>
<dbReference type="Proteomes" id="UP000181790">
    <property type="component" value="Unassembled WGS sequence"/>
</dbReference>
<accession>A0A1S2VR91</accession>